<dbReference type="GO" id="GO:0020037">
    <property type="term" value="F:heme binding"/>
    <property type="evidence" value="ECO:0007669"/>
    <property type="project" value="InterPro"/>
</dbReference>
<dbReference type="Proteomes" id="UP001210211">
    <property type="component" value="Unassembled WGS sequence"/>
</dbReference>
<evidence type="ECO:0000313" key="7">
    <source>
        <dbReference type="EMBL" id="KAJ3706679.1"/>
    </source>
</evidence>
<evidence type="ECO:0000256" key="6">
    <source>
        <dbReference type="SAM" id="Phobius"/>
    </source>
</evidence>
<dbReference type="Pfam" id="PF00067">
    <property type="entry name" value="p450"/>
    <property type="match status" value="1"/>
</dbReference>
<dbReference type="AlphaFoldDB" id="A0AAD5ZZD4"/>
<dbReference type="PRINTS" id="PR00463">
    <property type="entry name" value="EP450I"/>
</dbReference>
<evidence type="ECO:0008006" key="9">
    <source>
        <dbReference type="Google" id="ProtNLM"/>
    </source>
</evidence>
<evidence type="ECO:0000256" key="5">
    <source>
        <dbReference type="PIRSR" id="PIRSR602401-1"/>
    </source>
</evidence>
<feature type="binding site" description="axial binding residue" evidence="5">
    <location>
        <position position="459"/>
    </location>
    <ligand>
        <name>heme</name>
        <dbReference type="ChEBI" id="CHEBI:30413"/>
    </ligand>
    <ligandPart>
        <name>Fe</name>
        <dbReference type="ChEBI" id="CHEBI:18248"/>
    </ligandPart>
</feature>
<dbReference type="PANTHER" id="PTHR24296">
    <property type="entry name" value="CYTOCHROME P450"/>
    <property type="match status" value="1"/>
</dbReference>
<keyword evidence="2 5" id="KW-0479">Metal-binding</keyword>
<reference evidence="7 8" key="1">
    <citation type="journal article" date="2022" name="Cell">
        <title>Repeat-based holocentromeres influence genome architecture and karyotype evolution.</title>
        <authorList>
            <person name="Hofstatter P.G."/>
            <person name="Thangavel G."/>
            <person name="Lux T."/>
            <person name="Neumann P."/>
            <person name="Vondrak T."/>
            <person name="Novak P."/>
            <person name="Zhang M."/>
            <person name="Costa L."/>
            <person name="Castellani M."/>
            <person name="Scott A."/>
            <person name="Toegelov H."/>
            <person name="Fuchs J."/>
            <person name="Mata-Sucre Y."/>
            <person name="Dias Y."/>
            <person name="Vanzela A.L.L."/>
            <person name="Huettel B."/>
            <person name="Almeida C.C.S."/>
            <person name="Simkova H."/>
            <person name="Souza G."/>
            <person name="Pedrosa-Harand A."/>
            <person name="Macas J."/>
            <person name="Mayer K.F.X."/>
            <person name="Houben A."/>
            <person name="Marques A."/>
        </authorList>
    </citation>
    <scope>NUCLEOTIDE SEQUENCE [LARGE SCALE GENOMIC DNA]</scope>
    <source>
        <strain evidence="7">RhyTen1mFocal</strain>
    </source>
</reference>
<keyword evidence="3" id="KW-0560">Oxidoreductase</keyword>
<keyword evidence="6" id="KW-1133">Transmembrane helix</keyword>
<dbReference type="GO" id="GO:0016705">
    <property type="term" value="F:oxidoreductase activity, acting on paired donors, with incorporation or reduction of molecular oxygen"/>
    <property type="evidence" value="ECO:0007669"/>
    <property type="project" value="InterPro"/>
</dbReference>
<evidence type="ECO:0000256" key="1">
    <source>
        <dbReference type="ARBA" id="ARBA00010617"/>
    </source>
</evidence>
<comment type="similarity">
    <text evidence="1">Belongs to the cytochrome P450 family.</text>
</comment>
<dbReference type="InterPro" id="IPR002401">
    <property type="entry name" value="Cyt_P450_E_grp-I"/>
</dbReference>
<evidence type="ECO:0000256" key="3">
    <source>
        <dbReference type="ARBA" id="ARBA00023002"/>
    </source>
</evidence>
<name>A0AAD5ZZD4_9POAL</name>
<dbReference type="CDD" id="cd11064">
    <property type="entry name" value="CYP86A"/>
    <property type="match status" value="1"/>
</dbReference>
<dbReference type="Gene3D" id="1.10.630.10">
    <property type="entry name" value="Cytochrome P450"/>
    <property type="match status" value="1"/>
</dbReference>
<dbReference type="GO" id="GO:0005506">
    <property type="term" value="F:iron ion binding"/>
    <property type="evidence" value="ECO:0007669"/>
    <property type="project" value="InterPro"/>
</dbReference>
<dbReference type="SUPFAM" id="SSF48264">
    <property type="entry name" value="Cytochrome P450"/>
    <property type="match status" value="1"/>
</dbReference>
<feature type="transmembrane region" description="Helical" evidence="6">
    <location>
        <begin position="14"/>
        <end position="34"/>
    </location>
</feature>
<dbReference type="EMBL" id="JAMRDG010000001">
    <property type="protein sequence ID" value="KAJ3706679.1"/>
    <property type="molecule type" value="Genomic_DNA"/>
</dbReference>
<keyword evidence="5" id="KW-0349">Heme</keyword>
<organism evidence="7 8">
    <name type="scientific">Rhynchospora tenuis</name>
    <dbReference type="NCBI Taxonomy" id="198213"/>
    <lineage>
        <taxon>Eukaryota</taxon>
        <taxon>Viridiplantae</taxon>
        <taxon>Streptophyta</taxon>
        <taxon>Embryophyta</taxon>
        <taxon>Tracheophyta</taxon>
        <taxon>Spermatophyta</taxon>
        <taxon>Magnoliopsida</taxon>
        <taxon>Liliopsida</taxon>
        <taxon>Poales</taxon>
        <taxon>Cyperaceae</taxon>
        <taxon>Cyperoideae</taxon>
        <taxon>Rhynchosporeae</taxon>
        <taxon>Rhynchospora</taxon>
    </lineage>
</organism>
<evidence type="ECO:0000256" key="2">
    <source>
        <dbReference type="ARBA" id="ARBA00022723"/>
    </source>
</evidence>
<comment type="caution">
    <text evidence="7">The sequence shown here is derived from an EMBL/GenBank/DDBJ whole genome shotgun (WGS) entry which is preliminary data.</text>
</comment>
<protein>
    <recommendedName>
        <fullName evidence="9">Cytochrome P450</fullName>
    </recommendedName>
</protein>
<comment type="cofactor">
    <cofactor evidence="5">
        <name>heme</name>
        <dbReference type="ChEBI" id="CHEBI:30413"/>
    </cofactor>
</comment>
<dbReference type="PRINTS" id="PR00385">
    <property type="entry name" value="P450"/>
</dbReference>
<dbReference type="GO" id="GO:0004497">
    <property type="term" value="F:monooxygenase activity"/>
    <property type="evidence" value="ECO:0007669"/>
    <property type="project" value="InterPro"/>
</dbReference>
<keyword evidence="8" id="KW-1185">Reference proteome</keyword>
<gene>
    <name evidence="7" type="ORF">LUZ61_010384</name>
</gene>
<keyword evidence="6" id="KW-0812">Transmembrane</keyword>
<keyword evidence="4 5" id="KW-0408">Iron</keyword>
<keyword evidence="6" id="KW-0472">Membrane</keyword>
<sequence>MESMDSLTSKINQIPVSLVVTTLLISLYVFKILFLSKKKQNLPPIAGTIFHQVLNFPRFIEFQTNLSRKYKTFRMLTPSCNYVYTVDPANVEYILKTNAANFGKGPHNYELLSDLLGDGIFAVDGDKWRQQRKIASFEFSTKVLRDYSSGVFRKTATKLANMVSELASSNQMMDIQDLFMRSTMDSIFKVGFGVDLGTLSGVEESKAFAKAFDDASAQSLYRVFDVFWKIKRFLNIGSEAKMKKDVKLIDDFINNVIDKKSEKMSTQKGDFMNKEDILSRFLLEKEKSPNAITNKYLRDIILNFVIAGRDTTAGTLSWFFYLLCKHPNIQEKIAREIREATKMEVENVKFDEFINSCLTEENMNKMQYLHASLSETLRLYPAVPQDAKYCFSDDTLPDGFDIKKGDTIDYQPFPMGRMKFLWGDDAEEFKPDRWLDKDGLFVPQSPFKFTAFQAGPRICLGKEFAYRQMKIFAATLLFFFKFQMWDETREVKWRTMLTLQIDGGLSLRATHRE</sequence>
<evidence type="ECO:0000256" key="4">
    <source>
        <dbReference type="ARBA" id="ARBA00023004"/>
    </source>
</evidence>
<dbReference type="InterPro" id="IPR001128">
    <property type="entry name" value="Cyt_P450"/>
</dbReference>
<dbReference type="InterPro" id="IPR036396">
    <property type="entry name" value="Cyt_P450_sf"/>
</dbReference>
<accession>A0AAD5ZZD4</accession>
<proteinExistence type="inferred from homology"/>
<evidence type="ECO:0000313" key="8">
    <source>
        <dbReference type="Proteomes" id="UP001210211"/>
    </source>
</evidence>